<reference evidence="4" key="3">
    <citation type="submission" date="2025-04" db="UniProtKB">
        <authorList>
            <consortium name="RefSeq"/>
        </authorList>
    </citation>
    <scope>IDENTIFICATION</scope>
    <source>
        <strain evidence="4">CBS 304.34</strain>
    </source>
</reference>
<evidence type="ECO:0000313" key="4">
    <source>
        <dbReference type="RefSeq" id="XP_033568299.1"/>
    </source>
</evidence>
<keyword evidence="3" id="KW-1185">Reference proteome</keyword>
<dbReference type="Proteomes" id="UP000504636">
    <property type="component" value="Unplaced"/>
</dbReference>
<reference evidence="2 4" key="1">
    <citation type="journal article" date="2020" name="Stud. Mycol.">
        <title>101 Dothideomycetes genomes: a test case for predicting lifestyles and emergence of pathogens.</title>
        <authorList>
            <person name="Haridas S."/>
            <person name="Albert R."/>
            <person name="Binder M."/>
            <person name="Bloem J."/>
            <person name="Labutti K."/>
            <person name="Salamov A."/>
            <person name="Andreopoulos B."/>
            <person name="Baker S."/>
            <person name="Barry K."/>
            <person name="Bills G."/>
            <person name="Bluhm B."/>
            <person name="Cannon C."/>
            <person name="Castanera R."/>
            <person name="Culley D."/>
            <person name="Daum C."/>
            <person name="Ezra D."/>
            <person name="Gonzalez J."/>
            <person name="Henrissat B."/>
            <person name="Kuo A."/>
            <person name="Liang C."/>
            <person name="Lipzen A."/>
            <person name="Lutzoni F."/>
            <person name="Magnuson J."/>
            <person name="Mondo S."/>
            <person name="Nolan M."/>
            <person name="Ohm R."/>
            <person name="Pangilinan J."/>
            <person name="Park H.-J."/>
            <person name="Ramirez L."/>
            <person name="Alfaro M."/>
            <person name="Sun H."/>
            <person name="Tritt A."/>
            <person name="Yoshinaga Y."/>
            <person name="Zwiers L.-H."/>
            <person name="Turgeon B."/>
            <person name="Goodwin S."/>
            <person name="Spatafora J."/>
            <person name="Crous P."/>
            <person name="Grigoriev I."/>
        </authorList>
    </citation>
    <scope>NUCLEOTIDE SEQUENCE</scope>
    <source>
        <strain evidence="2 4">CBS 304.34</strain>
    </source>
</reference>
<sequence length="124" mass="13470">MSRQSKFQEKSACAMLLGSLEVRRVPFSKKANSVEAKIDGKTKDTSRTIAMIGNTRPNGVIQNVASPELVAQEDVDQIIEDVTDDELDLDDDDPGAQPPGNRSDLCATTDIFRLAKKPPTGHDS</sequence>
<feature type="region of interest" description="Disordered" evidence="1">
    <location>
        <begin position="86"/>
        <end position="124"/>
    </location>
</feature>
<evidence type="ECO:0000313" key="2">
    <source>
        <dbReference type="EMBL" id="KAF2801335.1"/>
    </source>
</evidence>
<evidence type="ECO:0000256" key="1">
    <source>
        <dbReference type="SAM" id="MobiDB-lite"/>
    </source>
</evidence>
<reference evidence="4" key="2">
    <citation type="submission" date="2020-04" db="EMBL/GenBank/DDBJ databases">
        <authorList>
            <consortium name="NCBI Genome Project"/>
        </authorList>
    </citation>
    <scope>NUCLEOTIDE SEQUENCE</scope>
    <source>
        <strain evidence="4">CBS 304.34</strain>
    </source>
</reference>
<organism evidence="2">
    <name type="scientific">Mytilinidion resinicola</name>
    <dbReference type="NCBI Taxonomy" id="574789"/>
    <lineage>
        <taxon>Eukaryota</taxon>
        <taxon>Fungi</taxon>
        <taxon>Dikarya</taxon>
        <taxon>Ascomycota</taxon>
        <taxon>Pezizomycotina</taxon>
        <taxon>Dothideomycetes</taxon>
        <taxon>Pleosporomycetidae</taxon>
        <taxon>Mytilinidiales</taxon>
        <taxon>Mytilinidiaceae</taxon>
        <taxon>Mytilinidion</taxon>
    </lineage>
</organism>
<dbReference type="GeneID" id="54462469"/>
<dbReference type="RefSeq" id="XP_033568299.1">
    <property type="nucleotide sequence ID" value="XM_033721576.1"/>
</dbReference>
<dbReference type="EMBL" id="MU003732">
    <property type="protein sequence ID" value="KAF2801335.1"/>
    <property type="molecule type" value="Genomic_DNA"/>
</dbReference>
<name>A0A6A6XZD1_9PEZI</name>
<accession>A0A6A6XZD1</accession>
<dbReference type="AlphaFoldDB" id="A0A6A6XZD1"/>
<evidence type="ECO:0000313" key="3">
    <source>
        <dbReference type="Proteomes" id="UP000504636"/>
    </source>
</evidence>
<protein>
    <submittedName>
        <fullName evidence="2 4">Uncharacterized protein</fullName>
    </submittedName>
</protein>
<gene>
    <name evidence="2 4" type="ORF">BDZ99DRAFT_469768</name>
</gene>
<proteinExistence type="predicted"/>